<dbReference type="OMA" id="INNHESE"/>
<feature type="compositionally biased region" description="Low complexity" evidence="1">
    <location>
        <begin position="1755"/>
        <end position="1774"/>
    </location>
</feature>
<dbReference type="PANTHER" id="PTHR32102">
    <property type="entry name" value="DUF1084 DOMAIN-CONTAINING PROTEIN-RELATED"/>
    <property type="match status" value="1"/>
</dbReference>
<keyword evidence="2" id="KW-0812">Transmembrane</keyword>
<reference evidence="4" key="1">
    <citation type="journal article" date="2011" name="Genome Res.">
        <title>Phylogeny-wide analysis of social amoeba genomes highlights ancient origins for complex intercellular communication.</title>
        <authorList>
            <person name="Heidel A.J."/>
            <person name="Lawal H.M."/>
            <person name="Felder M."/>
            <person name="Schilde C."/>
            <person name="Helps N.R."/>
            <person name="Tunggal B."/>
            <person name="Rivero F."/>
            <person name="John U."/>
            <person name="Schleicher M."/>
            <person name="Eichinger L."/>
            <person name="Platzer M."/>
            <person name="Noegel A.A."/>
            <person name="Schaap P."/>
            <person name="Gloeckner G."/>
        </authorList>
    </citation>
    <scope>NUCLEOTIDE SEQUENCE [LARGE SCALE GENOMIC DNA]</scope>
    <source>
        <strain evidence="4">SH3</strain>
    </source>
</reference>
<evidence type="ECO:0000313" key="4">
    <source>
        <dbReference type="Proteomes" id="UP000007797"/>
    </source>
</evidence>
<keyword evidence="4" id="KW-1185">Reference proteome</keyword>
<feature type="transmembrane region" description="Helical" evidence="2">
    <location>
        <begin position="1568"/>
        <end position="1591"/>
    </location>
</feature>
<feature type="compositionally biased region" description="Gly residues" evidence="1">
    <location>
        <begin position="1730"/>
        <end position="1742"/>
    </location>
</feature>
<gene>
    <name evidence="3" type="ORF">DFA_06112</name>
</gene>
<dbReference type="PANTHER" id="PTHR32102:SF13">
    <property type="entry name" value="THH1_TOM1_TOM3 DOMAIN-CONTAINING PROTEIN"/>
    <property type="match status" value="1"/>
</dbReference>
<evidence type="ECO:0000256" key="1">
    <source>
        <dbReference type="SAM" id="MobiDB-lite"/>
    </source>
</evidence>
<feature type="transmembrane region" description="Helical" evidence="2">
    <location>
        <begin position="1622"/>
        <end position="1643"/>
    </location>
</feature>
<evidence type="ECO:0008006" key="5">
    <source>
        <dbReference type="Google" id="ProtNLM"/>
    </source>
</evidence>
<keyword evidence="2" id="KW-0472">Membrane</keyword>
<feature type="region of interest" description="Disordered" evidence="1">
    <location>
        <begin position="1726"/>
        <end position="1780"/>
    </location>
</feature>
<dbReference type="RefSeq" id="XP_004361825.1">
    <property type="nucleotide sequence ID" value="XM_004361768.1"/>
</dbReference>
<dbReference type="GeneID" id="14876170"/>
<evidence type="ECO:0000256" key="2">
    <source>
        <dbReference type="SAM" id="Phobius"/>
    </source>
</evidence>
<feature type="transmembrane region" description="Helical" evidence="2">
    <location>
        <begin position="1664"/>
        <end position="1688"/>
    </location>
</feature>
<protein>
    <recommendedName>
        <fullName evidence="5">THH1/TOM1/TOM3 domain-containing protein</fullName>
    </recommendedName>
</protein>
<keyword evidence="2" id="KW-1133">Transmembrane helix</keyword>
<evidence type="ECO:0000313" key="3">
    <source>
        <dbReference type="EMBL" id="EGG23974.1"/>
    </source>
</evidence>
<dbReference type="Proteomes" id="UP000007797">
    <property type="component" value="Unassembled WGS sequence"/>
</dbReference>
<dbReference type="KEGG" id="dfa:DFA_06112"/>
<dbReference type="EMBL" id="GL883007">
    <property type="protein sequence ID" value="EGG23974.1"/>
    <property type="molecule type" value="Genomic_DNA"/>
</dbReference>
<dbReference type="OrthoDB" id="2109252at2759"/>
<proteinExistence type="predicted"/>
<accession>F4PK50</accession>
<feature type="transmembrane region" description="Helical" evidence="2">
    <location>
        <begin position="1531"/>
        <end position="1556"/>
    </location>
</feature>
<organism evidence="3 4">
    <name type="scientific">Cavenderia fasciculata</name>
    <name type="common">Slime mold</name>
    <name type="synonym">Dictyostelium fasciculatum</name>
    <dbReference type="NCBI Taxonomy" id="261658"/>
    <lineage>
        <taxon>Eukaryota</taxon>
        <taxon>Amoebozoa</taxon>
        <taxon>Evosea</taxon>
        <taxon>Eumycetozoa</taxon>
        <taxon>Dictyostelia</taxon>
        <taxon>Acytosteliales</taxon>
        <taxon>Cavenderiaceae</taxon>
        <taxon>Cavenderia</taxon>
    </lineage>
</organism>
<feature type="transmembrane region" description="Helical" evidence="2">
    <location>
        <begin position="1495"/>
        <end position="1519"/>
    </location>
</feature>
<sequence>MNKNIYTCYTGGTKAKASASAVGYNQSTTSILLPRLVVIFVFFFLLFGELGNIGNPNNNYSNNNHVLVEAFQIQSSQITKKDANVIGVDVSYALMDVTLDKELYLYKPIGACTNQSTCPALNTLDCSCDYASVAQCGSPVVNNGSCPSFSCPTTYTDSATGATRSYCQGATWTPVSLNTQYTFAVSIAVPLQLRLKSDAQTMAPGTCHGITVMTSQIDGFYWIESSTDLMDTTLRTYKEDPHGQSSFTICPNGPGYTPNTYFITIRAVTSMANFTFIAHTGDPIGKVSSYNMSCGSGIFSCIPDGLVVTIPQSSTYNFVFIALPQRSYTIIAPLYNNTFVTIYAYEDYSATSSRNQRSSAKWILNNIYAESITFTMSQFNGSQKLIYLIVDTTESLSGSNPIMVTSYPKKLLMSVTRDFPVLGGSIALYGTSRLYHPVTNSYTPSSHWSGQNGYSPTFPRDVNNPLWPLPYIFSTESVDDFFQEINYIDTSSPKNATYQASFLLGYKGKYEKNYNTWDTLYSSSYIEFNNVLVDSSGTPLEGLSRFTVVQPNCDYEALTDLINTINMIQSQLYDSQSFQVVASLQFAIDLKTMSDVWVGCSNDARQLALIETTNISRTSTECQYEFGTADWSTDPCCNKTKAFFQCCVPKPVSYTVATFKDADKAKVKETCGSPDCTESLLKDYYSALTDIKEGDCTIDNDHLLSYRKNISDALDFCKHVYIEKYCDRDDTITCTLPGASCNMYTRRCQSPVPQLDRLYATCIVAQLPTMATFYLKNTLSLPDNPQSPDFVDVLLAKTSSNDCNYRGLAHRAYYKYENKPASVEVAKCYPQQKCQDTLCNPQHDVCLDGYFPDYTFTPYSNTQAQCNSMGFCNSDPKTECNNATCAQTCNSASGFCGACDSHGECHKVTEITSETLCNTTNEQACLLPNGTYVLGLSDSDCAKQGNCSHNCGYECYSEAYCIQPSWGQSQCTSFLGTWDSRVGVCKVVAAKIACFAPLYWVDCTNFSADSCYIQFGTSPSINNLCSIREIPCTTKESCESNGGSCSDSYYFSQESTNNKLYLPGLGKCVDPTGHKATNSTDLSLVPSCYDSINPQNDSPMGCYPHVPSIFSRAACLNYPGLVRSWWAPATSRKFCEMQMGCRTVQVYKDAIGYRFNQMTESECTDCAAGPNNNVWTNKFTWTPGHWSPGVSTQLSWQQSKFVQTGNYSKVMDLRTVGTLVYYSYLGRISDLLRSSSLCRMERIEENLKSITCACNDEGPGGSECFTTSSVVLGETKPCSEEDSVFEFAYGALHFDKTSVPYYCASVIISSVSRQIYKSSAVETLSSNFVSYAKPDGFAVRNRNNQVVGIVMSDGIKVVTNGVTSFRLCLGGDVKENDDYPIYDFSKVVSTSENDTVGYLVPMGLQAVIERDPKTGAMWVCAQVAENITASSTSTYFAMARQSDWETAAYAPFSKSTTGLIYTLAVIFLLCGLWGMFQLGYVLYSHYFGVRHYPLRLVHMLTFTITLFIVIRCIYFFILPSGRLESSSVADYILVVLPTFIYFSAFTIITVLWYIVISAKVRHDNIMRRIGTIIAVINAILYLLFIAIVLIFQYSAADPPSNECGGRMVVALSKTTPQRIVSIVYAVIQAFISLIIGGAFIYLGGNIYLMVKRSTSGSSATHKRIYIVTLCSSIGFVLHCGFFLILVIAEVQNMIFSFVGLIVTEVVPALSILYAYNQIQKPKEQVTSVDTGGGVGSGQAGGGKLKKMRSKQRLDSSTNNLTLSSELSEASHTASRSPPSE</sequence>
<dbReference type="GO" id="GO:0006935">
    <property type="term" value="P:chemotaxis"/>
    <property type="evidence" value="ECO:0007669"/>
    <property type="project" value="TreeGrafter"/>
</dbReference>
<feature type="transmembrane region" description="Helical" evidence="2">
    <location>
        <begin position="1459"/>
        <end position="1483"/>
    </location>
</feature>
<name>F4PK50_CACFS</name>
<feature type="transmembrane region" description="Helical" evidence="2">
    <location>
        <begin position="1694"/>
        <end position="1715"/>
    </location>
</feature>
<feature type="transmembrane region" description="Helical" evidence="2">
    <location>
        <begin position="36"/>
        <end position="54"/>
    </location>
</feature>